<accession>A0A833USL7</accession>
<proteinExistence type="predicted"/>
<dbReference type="Proteomes" id="UP000490535">
    <property type="component" value="Unassembled WGS sequence"/>
</dbReference>
<dbReference type="EMBL" id="WNDP01000021">
    <property type="protein sequence ID" value="KAF1026594.1"/>
    <property type="molecule type" value="Genomic_DNA"/>
</dbReference>
<dbReference type="AlphaFoldDB" id="A0A833USL7"/>
<gene>
    <name evidence="1" type="ORF">GAK29_01213</name>
</gene>
<comment type="caution">
    <text evidence="1">The sequence shown here is derived from an EMBL/GenBank/DDBJ whole genome shotgun (WGS) entry which is preliminary data.</text>
</comment>
<reference evidence="2" key="1">
    <citation type="journal article" date="2020" name="MBio">
        <title>Horizontal gene transfer to a defensive symbiont with a reduced genome amongst a multipartite beetle microbiome.</title>
        <authorList>
            <person name="Waterworth S.C."/>
            <person name="Florez L.V."/>
            <person name="Rees E.R."/>
            <person name="Hertweck C."/>
            <person name="Kaltenpoth M."/>
            <person name="Kwan J.C."/>
        </authorList>
    </citation>
    <scope>NUCLEOTIDE SEQUENCE [LARGE SCALE GENOMIC DNA]</scope>
</reference>
<sequence>MKMRSTFNVSGENFNTQLCVQRLNSNQLPL</sequence>
<organism evidence="1 2">
    <name type="scientific">Acinetobacter bereziniae</name>
    <name type="common">Acinetobacter genomosp. 10</name>
    <dbReference type="NCBI Taxonomy" id="106648"/>
    <lineage>
        <taxon>Bacteria</taxon>
        <taxon>Pseudomonadati</taxon>
        <taxon>Pseudomonadota</taxon>
        <taxon>Gammaproteobacteria</taxon>
        <taxon>Moraxellales</taxon>
        <taxon>Moraxellaceae</taxon>
        <taxon>Acinetobacter</taxon>
    </lineage>
</organism>
<evidence type="ECO:0000313" key="1">
    <source>
        <dbReference type="EMBL" id="KAF1026594.1"/>
    </source>
</evidence>
<protein>
    <submittedName>
        <fullName evidence="1">Uncharacterized protein</fullName>
    </submittedName>
</protein>
<evidence type="ECO:0000313" key="2">
    <source>
        <dbReference type="Proteomes" id="UP000490535"/>
    </source>
</evidence>
<name>A0A833USL7_ACIBZ</name>